<dbReference type="Proteomes" id="UP000243498">
    <property type="component" value="Unassembled WGS sequence"/>
</dbReference>
<dbReference type="Proteomes" id="UP000317257">
    <property type="component" value="Unassembled WGS sequence"/>
</dbReference>
<proteinExistence type="predicted"/>
<accession>A0A167GNL8</accession>
<protein>
    <submittedName>
        <fullName evidence="2">Uncharacterized protein</fullName>
    </submittedName>
</protein>
<organism evidence="2 4">
    <name type="scientific">Metarhizium rileyi (strain RCEF 4871)</name>
    <name type="common">Nomuraea rileyi</name>
    <dbReference type="NCBI Taxonomy" id="1649241"/>
    <lineage>
        <taxon>Eukaryota</taxon>
        <taxon>Fungi</taxon>
        <taxon>Dikarya</taxon>
        <taxon>Ascomycota</taxon>
        <taxon>Pezizomycotina</taxon>
        <taxon>Sordariomycetes</taxon>
        <taxon>Hypocreomycetidae</taxon>
        <taxon>Hypocreales</taxon>
        <taxon>Clavicipitaceae</taxon>
        <taxon>Metarhizium</taxon>
    </lineage>
</organism>
<feature type="compositionally biased region" description="Low complexity" evidence="1">
    <location>
        <begin position="445"/>
        <end position="462"/>
    </location>
</feature>
<reference evidence="3" key="3">
    <citation type="journal article" date="2019" name="Microbiol. Resour. Announc.">
        <title>Genome Sequence of Metarhizium rileyi, a Microbial Control Agent for Lepidoptera.</title>
        <authorList>
            <person name="Binneck E."/>
            <person name="Lastra C.C.L."/>
            <person name="Sosa-Gomez D.R."/>
        </authorList>
    </citation>
    <scope>NUCLEOTIDE SEQUENCE</scope>
    <source>
        <strain evidence="3">Cep018-CH2</strain>
    </source>
</reference>
<evidence type="ECO:0000313" key="5">
    <source>
        <dbReference type="Proteomes" id="UP000317257"/>
    </source>
</evidence>
<gene>
    <name evidence="3" type="ORF">ED733_006829</name>
    <name evidence="2" type="ORF">NOR_02510</name>
</gene>
<accession>A0A5C6GEB5</accession>
<dbReference type="OMA" id="HAASKEY"/>
<reference evidence="2 4" key="1">
    <citation type="journal article" date="2016" name="Genome Biol. Evol.">
        <title>Divergent and convergent evolution of fungal pathogenicity.</title>
        <authorList>
            <person name="Shang Y."/>
            <person name="Xiao G."/>
            <person name="Zheng P."/>
            <person name="Cen K."/>
            <person name="Zhan S."/>
            <person name="Wang C."/>
        </authorList>
    </citation>
    <scope>NUCLEOTIDE SEQUENCE [LARGE SCALE GENOMIC DNA]</scope>
    <source>
        <strain evidence="2 4">RCEF 4871</strain>
    </source>
</reference>
<dbReference type="AlphaFoldDB" id="A0A167GNL8"/>
<comment type="caution">
    <text evidence="2">The sequence shown here is derived from an EMBL/GenBank/DDBJ whole genome shotgun (WGS) entry which is preliminary data.</text>
</comment>
<reference evidence="5" key="2">
    <citation type="submission" date="2018-12" db="EMBL/GenBank/DDBJ databases">
        <title>The complete genome of Metarhizium rileyi, a key fungal pathogen of Lepidoptera.</title>
        <authorList>
            <person name="Binneck E."/>
            <person name="Lastra C.C.L."/>
            <person name="Sosa-Gomez D.R."/>
        </authorList>
    </citation>
    <scope>NUCLEOTIDE SEQUENCE [LARGE SCALE GENOMIC DNA]</scope>
    <source>
        <strain evidence="5">Cep018-CH2</strain>
    </source>
</reference>
<dbReference type="EMBL" id="SBHS01000008">
    <property type="protein sequence ID" value="TWU75327.1"/>
    <property type="molecule type" value="Genomic_DNA"/>
</dbReference>
<feature type="region of interest" description="Disordered" evidence="1">
    <location>
        <begin position="445"/>
        <end position="471"/>
    </location>
</feature>
<evidence type="ECO:0000313" key="2">
    <source>
        <dbReference type="EMBL" id="OAA46874.1"/>
    </source>
</evidence>
<dbReference type="EMBL" id="AZHC01000006">
    <property type="protein sequence ID" value="OAA46874.1"/>
    <property type="molecule type" value="Genomic_DNA"/>
</dbReference>
<dbReference type="OrthoDB" id="4736382at2759"/>
<name>A0A167GNL8_METRR</name>
<evidence type="ECO:0000313" key="4">
    <source>
        <dbReference type="Proteomes" id="UP000243498"/>
    </source>
</evidence>
<sequence length="483" mass="51819">MAGSQQYKNLEIHYVLKAIHMRMPSEWVRMRFAQRFNRRLTENQLRYLKNKYGRDPRFGTPAANSTSTFGAPNPLVGQGYWPSDDILAIDFQAFEQRGDDVAEPNLRVVAPINGIVAPMPSPVVPNASVAQSGGPNRFELAGALGAHTASMTGQERISDTRNGGHVDDLTGSRLPNLHEISPVSVPHVSMGNFVHHEFPPALQNTTSTYVDATMLSTSGGPLGSTLVGPAPPVPGPVAGPVPHPPSALSGTFDPFMVGHANQTPINTVPYTQPSFAEQSLASNLYTGAVDLQQPPDTDISTMPAEAFSQSNFYSPFDTGFGQNVSNNPGLPYTGYQHGSNLVFNGFGQTPIVPNPWEVYNSVTSGSMNQLNSATDGFGLDNNTWHGMYNYAPHGPLGSYTSSASLSNTSLDAGDRLRMDYHAAVYAQTPSSDEVYYTDTSDPGLSATASSLSSNGSCASQLSEPARNENGCNMSWHMVEQAQR</sequence>
<keyword evidence="4" id="KW-1185">Reference proteome</keyword>
<evidence type="ECO:0000313" key="3">
    <source>
        <dbReference type="EMBL" id="TWU75327.1"/>
    </source>
</evidence>
<dbReference type="STRING" id="1081105.A0A167GNL8"/>
<evidence type="ECO:0000256" key="1">
    <source>
        <dbReference type="SAM" id="MobiDB-lite"/>
    </source>
</evidence>